<dbReference type="Pfam" id="PF09992">
    <property type="entry name" value="NAGPA"/>
    <property type="match status" value="1"/>
</dbReference>
<proteinExistence type="predicted"/>
<keyword evidence="1" id="KW-1133">Transmembrane helix</keyword>
<gene>
    <name evidence="3" type="ORF">bsdtw1_04726</name>
</gene>
<sequence length="336" mass="37011">MFRKKFRTILINLSIFIGCNLLIGLIYSLPMIYYGPFDNLKEMVVTSAMTTYRHQYLATWFLDKDQINEIMNKNKIDTTDNSDIKDISVAVSTSAETNSSIDTDMPVNKTEGVELVSINENRYKGYLLIVKDPKRIELGVTKDLTKFGVKLDDMSKENDAVGGINAGGFEDENGQGNGGTPTGIVVKDGEILYKTKSDSYSIVGFNKQGILILGNYSLSQIKELDLKAAVSFEPFLIVNGKTTIKSGNGGWGLAPRTVIGQRKDGTVLMLVTEGRKLTMPGATLKDVQDIMLKYEAYNAANLDGGSSSTIYWDNKVLNDPSSMDGVRFIPTAFLIK</sequence>
<dbReference type="PROSITE" id="PS51257">
    <property type="entry name" value="PROKAR_LIPOPROTEIN"/>
    <property type="match status" value="1"/>
</dbReference>
<feature type="transmembrane region" description="Helical" evidence="1">
    <location>
        <begin position="9"/>
        <end position="34"/>
    </location>
</feature>
<keyword evidence="1" id="KW-0812">Transmembrane</keyword>
<keyword evidence="1" id="KW-0472">Membrane</keyword>
<evidence type="ECO:0000313" key="3">
    <source>
        <dbReference type="EMBL" id="GFP78501.1"/>
    </source>
</evidence>
<dbReference type="Proteomes" id="UP000580568">
    <property type="component" value="Unassembled WGS sequence"/>
</dbReference>
<accession>A0A6V8SNW0</accession>
<dbReference type="PANTHER" id="PTHR40446:SF2">
    <property type="entry name" value="N-ACETYLGLUCOSAMINE-1-PHOSPHODIESTER ALPHA-N-ACETYLGLUCOSAMINIDASE"/>
    <property type="match status" value="1"/>
</dbReference>
<evidence type="ECO:0000256" key="1">
    <source>
        <dbReference type="SAM" id="Phobius"/>
    </source>
</evidence>
<dbReference type="PANTHER" id="PTHR40446">
    <property type="entry name" value="N-ACETYLGLUCOSAMINE-1-PHOSPHODIESTER ALPHA-N-ACETYLGLUCOSAMINIDASE"/>
    <property type="match status" value="1"/>
</dbReference>
<evidence type="ECO:0000313" key="4">
    <source>
        <dbReference type="Proteomes" id="UP000580568"/>
    </source>
</evidence>
<feature type="domain" description="Phosphodiester glycosidase" evidence="2">
    <location>
        <begin position="159"/>
        <end position="335"/>
    </location>
</feature>
<dbReference type="AlphaFoldDB" id="A0A6V8SNW0"/>
<dbReference type="InterPro" id="IPR018711">
    <property type="entry name" value="NAGPA"/>
</dbReference>
<name>A0A6V8SNW0_9CLOT</name>
<keyword evidence="4" id="KW-1185">Reference proteome</keyword>
<reference evidence="3 4" key="1">
    <citation type="submission" date="2020-07" db="EMBL/GenBank/DDBJ databases">
        <title>A new beta-1,3-glucan-decomposing anaerobic bacterium isolated from anoxic soil subjected to biological soil disinfestation.</title>
        <authorList>
            <person name="Ueki A."/>
            <person name="Tonouchi A."/>
        </authorList>
    </citation>
    <scope>NUCLEOTIDE SEQUENCE [LARGE SCALE GENOMIC DNA]</scope>
    <source>
        <strain evidence="3 4">TW1</strain>
    </source>
</reference>
<evidence type="ECO:0000259" key="2">
    <source>
        <dbReference type="Pfam" id="PF09992"/>
    </source>
</evidence>
<comment type="caution">
    <text evidence="3">The sequence shown here is derived from an EMBL/GenBank/DDBJ whole genome shotgun (WGS) entry which is preliminary data.</text>
</comment>
<organism evidence="3 4">
    <name type="scientific">Clostridium fungisolvens</name>
    <dbReference type="NCBI Taxonomy" id="1604897"/>
    <lineage>
        <taxon>Bacteria</taxon>
        <taxon>Bacillati</taxon>
        <taxon>Bacillota</taxon>
        <taxon>Clostridia</taxon>
        <taxon>Eubacteriales</taxon>
        <taxon>Clostridiaceae</taxon>
        <taxon>Clostridium</taxon>
    </lineage>
</organism>
<protein>
    <recommendedName>
        <fullName evidence="2">Phosphodiester glycosidase domain-containing protein</fullName>
    </recommendedName>
</protein>
<dbReference type="EMBL" id="BLZR01000002">
    <property type="protein sequence ID" value="GFP78501.1"/>
    <property type="molecule type" value="Genomic_DNA"/>
</dbReference>